<feature type="active site" description="Schiff-base intermediate with substrate" evidence="11">
    <location>
        <position position="265"/>
    </location>
</feature>
<dbReference type="GO" id="GO:0006782">
    <property type="term" value="P:protoporphyrinogen IX biosynthetic process"/>
    <property type="evidence" value="ECO:0007669"/>
    <property type="project" value="UniProtKB-UniPathway"/>
</dbReference>
<evidence type="ECO:0000256" key="2">
    <source>
        <dbReference type="ARBA" id="ARBA00008055"/>
    </source>
</evidence>
<dbReference type="Pfam" id="PF00490">
    <property type="entry name" value="ALAD"/>
    <property type="match status" value="1"/>
</dbReference>
<evidence type="ECO:0000256" key="12">
    <source>
        <dbReference type="PIRSR" id="PIRSR001415-2"/>
    </source>
</evidence>
<dbReference type="InterPro" id="IPR013785">
    <property type="entry name" value="Aldolase_TIM"/>
</dbReference>
<evidence type="ECO:0000256" key="14">
    <source>
        <dbReference type="RuleBase" id="RU000515"/>
    </source>
</evidence>
<evidence type="ECO:0000256" key="9">
    <source>
        <dbReference type="ARBA" id="ARBA00025628"/>
    </source>
</evidence>
<dbReference type="GeneID" id="95321446"/>
<sequence length="342" mass="37113">MTDSGNTPANVPGPVRRPRRLRANPVMRRMTAETSLSVDDLILPMFVADGLDEARPITSLPGVVQHTEDSLVRAVEEAAELGIPAVDLFGVPLDSDKDGEGTCSWLEDGVLNRALSRLRREFGDDVLIMADTCLDEFTDHGHCGVLREDRWGRTIVDNDATLANYARMAVAQADAGAHIVSPSGMMDGQIEVIRAALDAAGHVDVAIMAYSAKYASAFYGPFREAVGSSLQGDRRTYQQDAANRRESLLEVELDIAEGADFVMVKPAMAYLDIVREVADMSPVPVAAYQVSGEYAMIHAAAERGWIDLEAAMMESVLGIRRAGAEQVLTYFAVDVARKLADR</sequence>
<proteinExistence type="inferred from homology"/>
<feature type="binding site" evidence="12">
    <location>
        <position position="223"/>
    </location>
    <ligand>
        <name>5-aminolevulinate</name>
        <dbReference type="ChEBI" id="CHEBI:356416"/>
        <label>1</label>
    </ligand>
</feature>
<dbReference type="NCBIfam" id="NF006762">
    <property type="entry name" value="PRK09283.1"/>
    <property type="match status" value="1"/>
</dbReference>
<feature type="binding site" evidence="12">
    <location>
        <position position="234"/>
    </location>
    <ligand>
        <name>5-aminolevulinate</name>
        <dbReference type="ChEBI" id="CHEBI:356416"/>
        <label>1</label>
    </ligand>
</feature>
<evidence type="ECO:0000256" key="5">
    <source>
        <dbReference type="ARBA" id="ARBA00020771"/>
    </source>
</evidence>
<evidence type="ECO:0000313" key="17">
    <source>
        <dbReference type="EMBL" id="NMF09071.1"/>
    </source>
</evidence>
<evidence type="ECO:0000256" key="13">
    <source>
        <dbReference type="PIRSR" id="PIRSR001415-5"/>
    </source>
</evidence>
<feature type="active site" description="Schiff-base intermediate with substrate" evidence="11">
    <location>
        <position position="213"/>
    </location>
</feature>
<dbReference type="SMART" id="SM01004">
    <property type="entry name" value="ALAD"/>
    <property type="match status" value="1"/>
</dbReference>
<gene>
    <name evidence="17" type="primary">hemB</name>
    <name evidence="17" type="ORF">HF852_05580</name>
    <name evidence="16" type="ORF">VVR64_02430</name>
</gene>
<keyword evidence="19" id="KW-1185">Reference proteome</keyword>
<organism evidence="17 18">
    <name type="scientific">Corynebacterium xerosis</name>
    <dbReference type="NCBI Taxonomy" id="1725"/>
    <lineage>
        <taxon>Bacteria</taxon>
        <taxon>Bacillati</taxon>
        <taxon>Actinomycetota</taxon>
        <taxon>Actinomycetes</taxon>
        <taxon>Mycobacteriales</taxon>
        <taxon>Corynebacteriaceae</taxon>
        <taxon>Corynebacterium</taxon>
    </lineage>
</organism>
<comment type="catalytic activity">
    <reaction evidence="10 14">
        <text>2 5-aminolevulinate = porphobilinogen + 2 H2O + H(+)</text>
        <dbReference type="Rhea" id="RHEA:24064"/>
        <dbReference type="ChEBI" id="CHEBI:15377"/>
        <dbReference type="ChEBI" id="CHEBI:15378"/>
        <dbReference type="ChEBI" id="CHEBI:58126"/>
        <dbReference type="ChEBI" id="CHEBI:356416"/>
        <dbReference type="EC" id="4.2.1.24"/>
    </reaction>
</comment>
<comment type="caution">
    <text evidence="17">The sequence shown here is derived from an EMBL/GenBank/DDBJ whole genome shotgun (WGS) entry which is preliminary data.</text>
</comment>
<evidence type="ECO:0000313" key="19">
    <source>
        <dbReference type="Proteomes" id="UP001558353"/>
    </source>
</evidence>
<dbReference type="Proteomes" id="UP000589552">
    <property type="component" value="Unassembled WGS sequence"/>
</dbReference>
<keyword evidence="7 14" id="KW-0456">Lyase</keyword>
<keyword evidence="13" id="KW-0479">Metal-binding</keyword>
<feature type="binding site" evidence="12">
    <location>
        <position position="330"/>
    </location>
    <ligand>
        <name>5-aminolevulinate</name>
        <dbReference type="ChEBI" id="CHEBI:356416"/>
        <label>2</label>
    </ligand>
</feature>
<comment type="subunit">
    <text evidence="3 14">Homooctamer.</text>
</comment>
<evidence type="ECO:0000256" key="10">
    <source>
        <dbReference type="ARBA" id="ARBA00047651"/>
    </source>
</evidence>
<evidence type="ECO:0000313" key="16">
    <source>
        <dbReference type="EMBL" id="MEX3527929.1"/>
    </source>
</evidence>
<reference evidence="16" key="3">
    <citation type="submission" date="2024-01" db="EMBL/GenBank/DDBJ databases">
        <authorList>
            <person name="De La Cruz K.F."/>
            <person name="Townsend E.C."/>
            <person name="Salamzade R."/>
            <person name="Kalan L.R."/>
        </authorList>
    </citation>
    <scope>NUCLEOTIDE SEQUENCE</scope>
    <source>
        <strain evidence="16">LK2569</strain>
    </source>
</reference>
<evidence type="ECO:0000256" key="15">
    <source>
        <dbReference type="RuleBase" id="RU004161"/>
    </source>
</evidence>
<dbReference type="PANTHER" id="PTHR11458">
    <property type="entry name" value="DELTA-AMINOLEVULINIC ACID DEHYDRATASE"/>
    <property type="match status" value="1"/>
</dbReference>
<dbReference type="GO" id="GO:0008270">
    <property type="term" value="F:zinc ion binding"/>
    <property type="evidence" value="ECO:0007669"/>
    <property type="project" value="TreeGrafter"/>
</dbReference>
<dbReference type="EMBL" id="JABAGA010000002">
    <property type="protein sequence ID" value="NMF09071.1"/>
    <property type="molecule type" value="Genomic_DNA"/>
</dbReference>
<dbReference type="InterPro" id="IPR001731">
    <property type="entry name" value="ALAD"/>
</dbReference>
<dbReference type="GO" id="GO:0005829">
    <property type="term" value="C:cytosol"/>
    <property type="evidence" value="ECO:0007669"/>
    <property type="project" value="TreeGrafter"/>
</dbReference>
<accession>A0A0M2XH89</accession>
<protein>
    <recommendedName>
        <fullName evidence="5 14">Delta-aminolevulinic acid dehydratase</fullName>
        <ecNumber evidence="4 14">4.2.1.24</ecNumber>
    </recommendedName>
</protein>
<dbReference type="GO" id="GO:0004655">
    <property type="term" value="F:porphobilinogen synthase activity"/>
    <property type="evidence" value="ECO:0007669"/>
    <property type="project" value="UniProtKB-EC"/>
</dbReference>
<evidence type="ECO:0000256" key="6">
    <source>
        <dbReference type="ARBA" id="ARBA00023133"/>
    </source>
</evidence>
<dbReference type="FunFam" id="3.20.20.70:FF:000019">
    <property type="entry name" value="Delta-aminolevulinic acid dehydratase"/>
    <property type="match status" value="1"/>
</dbReference>
<evidence type="ECO:0000256" key="3">
    <source>
        <dbReference type="ARBA" id="ARBA00011823"/>
    </source>
</evidence>
<feature type="binding site" evidence="13">
    <location>
        <position position="250"/>
    </location>
    <ligand>
        <name>Mg(2+)</name>
        <dbReference type="ChEBI" id="CHEBI:18420"/>
    </ligand>
</feature>
<dbReference type="Proteomes" id="UP001558353">
    <property type="component" value="Unassembled WGS sequence"/>
</dbReference>
<comment type="function">
    <text evidence="9">Catalyzes an early step in the biosynthesis of tetrapyrroles. Binds two molecules of 5-aminolevulinate per subunit, each at a distinct site, and catalyzes their condensation to form porphobilinogen.</text>
</comment>
<dbReference type="SUPFAM" id="SSF51569">
    <property type="entry name" value="Aldolase"/>
    <property type="match status" value="1"/>
</dbReference>
<dbReference type="OrthoDB" id="9805001at2"/>
<comment type="pathway">
    <text evidence="1">Porphyrin-containing compound metabolism; protoporphyrin-IX biosynthesis; coproporphyrinogen-III from 5-aminolevulinate: step 1/4.</text>
</comment>
<keyword evidence="13" id="KW-0460">Magnesium</keyword>
<evidence type="ECO:0000256" key="8">
    <source>
        <dbReference type="ARBA" id="ARBA00023244"/>
    </source>
</evidence>
<dbReference type="RefSeq" id="WP_046651143.1">
    <property type="nucleotide sequence ID" value="NZ_DYUU01000202.1"/>
</dbReference>
<evidence type="ECO:0000256" key="11">
    <source>
        <dbReference type="PIRSR" id="PIRSR001415-1"/>
    </source>
</evidence>
<reference evidence="16 19" key="2">
    <citation type="journal article" date="2024" name="Fungal Genet. Biol.">
        <title>The porcine skin microbiome exhibits broad fungal antagonism.</title>
        <authorList>
            <person name="De La Cruz K.F."/>
            <person name="Townsend E.C."/>
            <person name="Alex Cheong J.Z."/>
            <person name="Salamzade R."/>
            <person name="Liu A."/>
            <person name="Sandstrom S."/>
            <person name="Davila E."/>
            <person name="Huang L."/>
            <person name="Xu K.H."/>
            <person name="Wu S.Y."/>
            <person name="Meudt J.J."/>
            <person name="Shanmuganayagam D."/>
            <person name="Gibson A.L.F."/>
            <person name="Kalan L.R."/>
        </authorList>
    </citation>
    <scope>NUCLEOTIDE SEQUENCE [LARGE SCALE GENOMIC DNA]</scope>
    <source>
        <strain evidence="16 19">LK2569</strain>
    </source>
</reference>
<dbReference type="PIRSF" id="PIRSF001415">
    <property type="entry name" value="Porphbilin_synth"/>
    <property type="match status" value="1"/>
</dbReference>
<dbReference type="PRINTS" id="PR00144">
    <property type="entry name" value="DALDHYDRTASE"/>
</dbReference>
<evidence type="ECO:0000256" key="1">
    <source>
        <dbReference type="ARBA" id="ARBA00004694"/>
    </source>
</evidence>
<keyword evidence="6" id="KW-0350">Heme biosynthesis</keyword>
<dbReference type="EMBL" id="JAYWMA010000002">
    <property type="protein sequence ID" value="MEX3527929.1"/>
    <property type="molecule type" value="Genomic_DNA"/>
</dbReference>
<dbReference type="Gene3D" id="3.20.20.70">
    <property type="entry name" value="Aldolase class I"/>
    <property type="match status" value="1"/>
</dbReference>
<dbReference type="CDD" id="cd00384">
    <property type="entry name" value="ALAD_PBGS"/>
    <property type="match status" value="1"/>
</dbReference>
<dbReference type="PROSITE" id="PS00169">
    <property type="entry name" value="D_ALA_DEHYDRATASE"/>
    <property type="match status" value="1"/>
</dbReference>
<dbReference type="PANTHER" id="PTHR11458:SF0">
    <property type="entry name" value="DELTA-AMINOLEVULINIC ACID DEHYDRATASE"/>
    <property type="match status" value="1"/>
</dbReference>
<comment type="similarity">
    <text evidence="2 15">Belongs to the ALAD family.</text>
</comment>
<evidence type="ECO:0000313" key="18">
    <source>
        <dbReference type="Proteomes" id="UP000589552"/>
    </source>
</evidence>
<keyword evidence="8 14" id="KW-0627">Porphyrin biosynthesis</keyword>
<name>A0A0M2XH89_9CORY</name>
<feature type="binding site" evidence="12">
    <location>
        <position position="291"/>
    </location>
    <ligand>
        <name>5-aminolevulinate</name>
        <dbReference type="ChEBI" id="CHEBI:356416"/>
        <label>2</label>
    </ligand>
</feature>
<evidence type="ECO:0000256" key="4">
    <source>
        <dbReference type="ARBA" id="ARBA00012053"/>
    </source>
</evidence>
<evidence type="ECO:0000256" key="7">
    <source>
        <dbReference type="ARBA" id="ARBA00023239"/>
    </source>
</evidence>
<dbReference type="EC" id="4.2.1.24" evidence="4 14"/>
<reference evidence="17 18" key="1">
    <citation type="submission" date="2020-04" db="EMBL/GenBank/DDBJ databases">
        <authorList>
            <person name="Hitch T.C.A."/>
            <person name="Wylensek D."/>
            <person name="Clavel T."/>
        </authorList>
    </citation>
    <scope>NUCLEOTIDE SEQUENCE [LARGE SCALE GENOMIC DNA]</scope>
    <source>
        <strain evidence="17 18">BL-383-APC-2I</strain>
    </source>
</reference>
<dbReference type="InterPro" id="IPR030656">
    <property type="entry name" value="ALAD_AS"/>
</dbReference>
<dbReference type="UniPathway" id="UPA00251">
    <property type="reaction ID" value="UER00318"/>
</dbReference>
<dbReference type="AlphaFoldDB" id="A0A0M2XH89"/>